<accession>A0A7S9D583</accession>
<dbReference type="EMBL" id="CP061379">
    <property type="protein sequence ID" value="QPF91418.1"/>
    <property type="molecule type" value="Genomic_DNA"/>
</dbReference>
<keyword evidence="1" id="KW-0472">Membrane</keyword>
<name>A0A7S9D583_9BRAD</name>
<reference evidence="2 3" key="1">
    <citation type="submission" date="2020-09" db="EMBL/GenBank/DDBJ databases">
        <title>Complete genomes of bradyrhizobia occurring on native shrubby legumes in Australia.</title>
        <authorList>
            <person name="Lafay B."/>
        </authorList>
    </citation>
    <scope>NUCLEOTIDE SEQUENCE [LARGE SCALE GENOMIC DNA]</scope>
    <source>
        <strain evidence="2 3">BDV5040</strain>
    </source>
</reference>
<feature type="transmembrane region" description="Helical" evidence="1">
    <location>
        <begin position="15"/>
        <end position="36"/>
    </location>
</feature>
<proteinExistence type="predicted"/>
<dbReference type="Proteomes" id="UP000594621">
    <property type="component" value="Chromosome"/>
</dbReference>
<keyword evidence="1" id="KW-0812">Transmembrane</keyword>
<sequence>MWNAIAPLLEFVDRYHGLIIGFAALAAVLLLNQLIYRRSWTSYPTREDYLAAHPGCATADGVVCDRCRQKASSMPVKGAGRIYRCAWCETDLYRVDRG</sequence>
<dbReference type="RefSeq" id="WP_195800986.1">
    <property type="nucleotide sequence ID" value="NZ_CP061379.1"/>
</dbReference>
<dbReference type="AlphaFoldDB" id="A0A7S9D583"/>
<evidence type="ECO:0000313" key="3">
    <source>
        <dbReference type="Proteomes" id="UP000594621"/>
    </source>
</evidence>
<evidence type="ECO:0000313" key="2">
    <source>
        <dbReference type="EMBL" id="QPF91418.1"/>
    </source>
</evidence>
<evidence type="ECO:0000256" key="1">
    <source>
        <dbReference type="SAM" id="Phobius"/>
    </source>
</evidence>
<keyword evidence="1" id="KW-1133">Transmembrane helix</keyword>
<gene>
    <name evidence="2" type="ORF">IC761_34090</name>
</gene>
<keyword evidence="3" id="KW-1185">Reference proteome</keyword>
<dbReference type="KEGG" id="bcou:IC761_34090"/>
<organism evidence="2 3">
    <name type="scientific">Bradyrhizobium commune</name>
    <dbReference type="NCBI Taxonomy" id="83627"/>
    <lineage>
        <taxon>Bacteria</taxon>
        <taxon>Pseudomonadati</taxon>
        <taxon>Pseudomonadota</taxon>
        <taxon>Alphaproteobacteria</taxon>
        <taxon>Hyphomicrobiales</taxon>
        <taxon>Nitrobacteraceae</taxon>
        <taxon>Bradyrhizobium</taxon>
    </lineage>
</organism>
<protein>
    <submittedName>
        <fullName evidence="2">Uncharacterized protein</fullName>
    </submittedName>
</protein>